<sequence>MKQQLLAGACAGALLLASGQAFAAEAAADAADASASVEELVVYGKGESRQVQQIAIQEVEQAAPGTSPIKLVEKLPGVNFQSADAFGAYEWSTRISIRGFNQNQLGFTLDGVPLGDMSYGNHNGLHISRAIMSEDLGAVELAQGSGALGTASSSNLGGTLKFASRDPSAEMGAFVAATLGSDNMRRGFVRLETGELPSGGRAFISYGNQDADKWKGVGVQKQEQIDFKFVQPIGEGKVSGFYGWSKRRENDYQDLSLEMIKRLGYGWDNISGNYALANQVADTALANYLTKGVSGDPAYCVSDPGTGTNVYPSPIKCDDDAYFDAGGLRDDKLWSLTGEMPFGEAVKVTATLYGHTNKGQGSWYAPLNPSPNFGVVGATTSNASMSFRTTEYSIDRNGLVLGGDINLGAHAIHLGGWYEDNDFEQARRYYALDRAANNRDALSFQSNPFKTRWHYAFNTKTTQFSVEDVWTVTDALKVNFGFKSLKVENKAKFLDGYGPLVNSGAIQSKDSFLPQVGVNYKLSDNSELFGSYTENLRAFVSAATAGPFSTTQPGFDAIKSKLKPETSKTVEAGWRFRTADFQGVIAAYHVKFENRLLATASGSGVAGNPSVLSNVGSVTTNGLEAAGTWSINDAWSLFGSYAYNSSKFDDDVRNGSGALVAKISGKTLPDAPKSVANLSLAYDQDGWFGALNAHYTGKRFITYTNDLSVSGVTTFDLNLGYRFQGEGLTKGLEIQANVTNLLDKKYISTIGSNGFSNSGDSQTLLAAAPRQVFVTVRKQF</sequence>
<evidence type="ECO:0000256" key="4">
    <source>
        <dbReference type="ARBA" id="ARBA00022496"/>
    </source>
</evidence>
<organism evidence="17 18">
    <name type="scientific">Phenylobacterium conjunctum</name>
    <dbReference type="NCBI Taxonomy" id="1298959"/>
    <lineage>
        <taxon>Bacteria</taxon>
        <taxon>Pseudomonadati</taxon>
        <taxon>Pseudomonadota</taxon>
        <taxon>Alphaproteobacteria</taxon>
        <taxon>Caulobacterales</taxon>
        <taxon>Caulobacteraceae</taxon>
        <taxon>Phenylobacterium</taxon>
    </lineage>
</organism>
<comment type="similarity">
    <text evidence="12 13">Belongs to the TonB-dependent receptor family.</text>
</comment>
<evidence type="ECO:0000256" key="14">
    <source>
        <dbReference type="SAM" id="SignalP"/>
    </source>
</evidence>
<keyword evidence="2 12" id="KW-0813">Transport</keyword>
<keyword evidence="4" id="KW-0410">Iron transport</keyword>
<dbReference type="SUPFAM" id="SSF56935">
    <property type="entry name" value="Porins"/>
    <property type="match status" value="1"/>
</dbReference>
<comment type="subcellular location">
    <subcellularLocation>
        <location evidence="1 12">Cell outer membrane</location>
        <topology evidence="1 12">Multi-pass membrane protein</topology>
    </subcellularLocation>
</comment>
<comment type="caution">
    <text evidence="17">The sequence shown here is derived from an EMBL/GenBank/DDBJ whole genome shotgun (WGS) entry which is preliminary data.</text>
</comment>
<reference evidence="18" key="1">
    <citation type="journal article" date="2019" name="Int. J. Syst. Evol. Microbiol.">
        <title>The Global Catalogue of Microorganisms (GCM) 10K type strain sequencing project: providing services to taxonomists for standard genome sequencing and annotation.</title>
        <authorList>
            <consortium name="The Broad Institute Genomics Platform"/>
            <consortium name="The Broad Institute Genome Sequencing Center for Infectious Disease"/>
            <person name="Wu L."/>
            <person name="Ma J."/>
        </authorList>
    </citation>
    <scope>NUCLEOTIDE SEQUENCE [LARGE SCALE GENOMIC DNA]</scope>
    <source>
        <strain evidence="18">CCUG 55074</strain>
    </source>
</reference>
<keyword evidence="8" id="KW-0406">Ion transport</keyword>
<gene>
    <name evidence="17" type="ORF">ACFQ27_11770</name>
</gene>
<evidence type="ECO:0000256" key="1">
    <source>
        <dbReference type="ARBA" id="ARBA00004571"/>
    </source>
</evidence>
<dbReference type="Gene3D" id="2.40.170.20">
    <property type="entry name" value="TonB-dependent receptor, beta-barrel domain"/>
    <property type="match status" value="1"/>
</dbReference>
<evidence type="ECO:0000256" key="8">
    <source>
        <dbReference type="ARBA" id="ARBA00023065"/>
    </source>
</evidence>
<evidence type="ECO:0000256" key="9">
    <source>
        <dbReference type="ARBA" id="ARBA00023077"/>
    </source>
</evidence>
<evidence type="ECO:0000256" key="7">
    <source>
        <dbReference type="ARBA" id="ARBA00023004"/>
    </source>
</evidence>
<proteinExistence type="inferred from homology"/>
<evidence type="ECO:0000256" key="6">
    <source>
        <dbReference type="ARBA" id="ARBA00022729"/>
    </source>
</evidence>
<dbReference type="PANTHER" id="PTHR32552:SF89">
    <property type="entry name" value="CATECHOLATE SIDEROPHORE RECEPTOR FIU"/>
    <property type="match status" value="1"/>
</dbReference>
<protein>
    <submittedName>
        <fullName evidence="17">TonB-dependent receptor</fullName>
    </submittedName>
</protein>
<dbReference type="PANTHER" id="PTHR32552">
    <property type="entry name" value="FERRICHROME IRON RECEPTOR-RELATED"/>
    <property type="match status" value="1"/>
</dbReference>
<evidence type="ECO:0000256" key="10">
    <source>
        <dbReference type="ARBA" id="ARBA00023136"/>
    </source>
</evidence>
<keyword evidence="10 12" id="KW-0472">Membrane</keyword>
<evidence type="ECO:0000256" key="13">
    <source>
        <dbReference type="RuleBase" id="RU003357"/>
    </source>
</evidence>
<dbReference type="Proteomes" id="UP001597216">
    <property type="component" value="Unassembled WGS sequence"/>
</dbReference>
<feature type="chain" id="PRO_5047265963" evidence="14">
    <location>
        <begin position="24"/>
        <end position="780"/>
    </location>
</feature>
<dbReference type="PROSITE" id="PS52016">
    <property type="entry name" value="TONB_DEPENDENT_REC_3"/>
    <property type="match status" value="1"/>
</dbReference>
<evidence type="ECO:0000256" key="2">
    <source>
        <dbReference type="ARBA" id="ARBA00022448"/>
    </source>
</evidence>
<evidence type="ECO:0000259" key="16">
    <source>
        <dbReference type="Pfam" id="PF07715"/>
    </source>
</evidence>
<evidence type="ECO:0000256" key="3">
    <source>
        <dbReference type="ARBA" id="ARBA00022452"/>
    </source>
</evidence>
<feature type="domain" description="TonB-dependent receptor plug" evidence="16">
    <location>
        <begin position="50"/>
        <end position="158"/>
    </location>
</feature>
<keyword evidence="11 12" id="KW-0998">Cell outer membrane</keyword>
<keyword evidence="9 13" id="KW-0798">TonB box</keyword>
<keyword evidence="6 14" id="KW-0732">Signal</keyword>
<dbReference type="EMBL" id="JBHTLQ010000024">
    <property type="protein sequence ID" value="MFD1191259.1"/>
    <property type="molecule type" value="Genomic_DNA"/>
</dbReference>
<keyword evidence="7" id="KW-0408">Iron</keyword>
<feature type="domain" description="TonB-dependent receptor-like beta-barrel" evidence="15">
    <location>
        <begin position="284"/>
        <end position="741"/>
    </location>
</feature>
<dbReference type="InterPro" id="IPR012910">
    <property type="entry name" value="Plug_dom"/>
</dbReference>
<accession>A0ABW3T270</accession>
<dbReference type="Pfam" id="PF00593">
    <property type="entry name" value="TonB_dep_Rec_b-barrel"/>
    <property type="match status" value="1"/>
</dbReference>
<name>A0ABW3T270_9CAUL</name>
<evidence type="ECO:0000256" key="11">
    <source>
        <dbReference type="ARBA" id="ARBA00023237"/>
    </source>
</evidence>
<dbReference type="RefSeq" id="WP_377353717.1">
    <property type="nucleotide sequence ID" value="NZ_JBHTLQ010000024.1"/>
</dbReference>
<evidence type="ECO:0000256" key="12">
    <source>
        <dbReference type="PROSITE-ProRule" id="PRU01360"/>
    </source>
</evidence>
<dbReference type="InterPro" id="IPR037066">
    <property type="entry name" value="Plug_dom_sf"/>
</dbReference>
<keyword evidence="18" id="KW-1185">Reference proteome</keyword>
<dbReference type="InterPro" id="IPR039426">
    <property type="entry name" value="TonB-dep_rcpt-like"/>
</dbReference>
<keyword evidence="3 12" id="KW-1134">Transmembrane beta strand</keyword>
<feature type="signal peptide" evidence="14">
    <location>
        <begin position="1"/>
        <end position="23"/>
    </location>
</feature>
<evidence type="ECO:0000313" key="17">
    <source>
        <dbReference type="EMBL" id="MFD1191259.1"/>
    </source>
</evidence>
<dbReference type="InterPro" id="IPR036942">
    <property type="entry name" value="Beta-barrel_TonB_sf"/>
</dbReference>
<evidence type="ECO:0000256" key="5">
    <source>
        <dbReference type="ARBA" id="ARBA00022692"/>
    </source>
</evidence>
<evidence type="ECO:0000313" key="18">
    <source>
        <dbReference type="Proteomes" id="UP001597216"/>
    </source>
</evidence>
<dbReference type="Pfam" id="PF07715">
    <property type="entry name" value="Plug"/>
    <property type="match status" value="1"/>
</dbReference>
<keyword evidence="17" id="KW-0675">Receptor</keyword>
<keyword evidence="5 12" id="KW-0812">Transmembrane</keyword>
<dbReference type="InterPro" id="IPR000531">
    <property type="entry name" value="Beta-barrel_TonB"/>
</dbReference>
<dbReference type="Gene3D" id="2.170.130.10">
    <property type="entry name" value="TonB-dependent receptor, plug domain"/>
    <property type="match status" value="1"/>
</dbReference>
<evidence type="ECO:0000259" key="15">
    <source>
        <dbReference type="Pfam" id="PF00593"/>
    </source>
</evidence>